<dbReference type="PANTHER" id="PTHR31734:SF2">
    <property type="entry name" value="AUXIN-RESPONSIVE PROTEIN IAA26"/>
    <property type="match status" value="1"/>
</dbReference>
<keyword evidence="1" id="KW-0927">Auxin signaling pathway</keyword>
<comment type="function">
    <text evidence="1">Aux/IAA proteins are short-lived transcriptional factors that function as repressors of early auxin response genes at low auxin concentrations.</text>
</comment>
<dbReference type="Gene3D" id="3.10.20.90">
    <property type="entry name" value="Phosphatidylinositol 3-kinase Catalytic Subunit, Chain A, domain 1"/>
    <property type="match status" value="1"/>
</dbReference>
<protein>
    <recommendedName>
        <fullName evidence="1">Auxin-responsive protein</fullName>
    </recommendedName>
</protein>
<dbReference type="InterPro" id="IPR033389">
    <property type="entry name" value="AUX/IAA_dom"/>
</dbReference>
<organism evidence="3 4">
    <name type="scientific">Kingdonia uniflora</name>
    <dbReference type="NCBI Taxonomy" id="39325"/>
    <lineage>
        <taxon>Eukaryota</taxon>
        <taxon>Viridiplantae</taxon>
        <taxon>Streptophyta</taxon>
        <taxon>Embryophyta</taxon>
        <taxon>Tracheophyta</taxon>
        <taxon>Spermatophyta</taxon>
        <taxon>Magnoliopsida</taxon>
        <taxon>Ranunculales</taxon>
        <taxon>Circaeasteraceae</taxon>
        <taxon>Kingdonia</taxon>
    </lineage>
</organism>
<keyword evidence="1" id="KW-0804">Transcription</keyword>
<evidence type="ECO:0000313" key="3">
    <source>
        <dbReference type="EMBL" id="KAF6164260.1"/>
    </source>
</evidence>
<name>A0A7J7NB61_9MAGN</name>
<feature type="domain" description="AUX/IAA" evidence="2">
    <location>
        <begin position="14"/>
        <end position="155"/>
    </location>
</feature>
<keyword evidence="4" id="KW-1185">Reference proteome</keyword>
<keyword evidence="1" id="KW-0539">Nucleus</keyword>
<comment type="similarity">
    <text evidence="1">Belongs to the Aux/IAA family.</text>
</comment>
<dbReference type="Proteomes" id="UP000541444">
    <property type="component" value="Unassembled WGS sequence"/>
</dbReference>
<dbReference type="InterPro" id="IPR003311">
    <property type="entry name" value="AUX_IAA"/>
</dbReference>
<comment type="subunit">
    <text evidence="1">Homodimers and heterodimers.</text>
</comment>
<keyword evidence="1" id="KW-0678">Repressor</keyword>
<dbReference type="AlphaFoldDB" id="A0A7J7NB61"/>
<reference evidence="3 4" key="1">
    <citation type="journal article" date="2020" name="IScience">
        <title>Genome Sequencing of the Endangered Kingdonia uniflora (Circaeasteraceae, Ranunculales) Reveals Potential Mechanisms of Evolutionary Specialization.</title>
        <authorList>
            <person name="Sun Y."/>
            <person name="Deng T."/>
            <person name="Zhang A."/>
            <person name="Moore M.J."/>
            <person name="Landis J.B."/>
            <person name="Lin N."/>
            <person name="Zhang H."/>
            <person name="Zhang X."/>
            <person name="Huang J."/>
            <person name="Zhang X."/>
            <person name="Sun H."/>
            <person name="Wang H."/>
        </authorList>
    </citation>
    <scope>NUCLEOTIDE SEQUENCE [LARGE SCALE GENOMIC DNA]</scope>
    <source>
        <strain evidence="3">TB1705</strain>
        <tissue evidence="3">Leaf</tissue>
    </source>
</reference>
<dbReference type="OrthoDB" id="615826at2759"/>
<dbReference type="SUPFAM" id="SSF54277">
    <property type="entry name" value="CAD &amp; PB1 domains"/>
    <property type="match status" value="1"/>
</dbReference>
<dbReference type="GO" id="GO:0009734">
    <property type="term" value="P:auxin-activated signaling pathway"/>
    <property type="evidence" value="ECO:0007669"/>
    <property type="project" value="UniProtKB-UniRule"/>
</dbReference>
<sequence>MEYFVSNCSLISVAPALVVGWPPIRSARKNLVSKSLSKPSTQSQSETPLKDNSGNFKSCRKGLFVKINMDELACAVDELFSCLLAAQNNPFGVLDQNSADQVDSIVGLLDGSGDYTLVCEDNEGDRMLAGDVPWNMLACAVKRLRVLKSSDLSTLH</sequence>
<evidence type="ECO:0000313" key="4">
    <source>
        <dbReference type="Proteomes" id="UP000541444"/>
    </source>
</evidence>
<proteinExistence type="inferred from homology"/>
<dbReference type="Pfam" id="PF02309">
    <property type="entry name" value="AUX_IAA"/>
    <property type="match status" value="1"/>
</dbReference>
<accession>A0A7J7NB61</accession>
<evidence type="ECO:0000256" key="1">
    <source>
        <dbReference type="RuleBase" id="RU004549"/>
    </source>
</evidence>
<evidence type="ECO:0000259" key="2">
    <source>
        <dbReference type="Pfam" id="PF02309"/>
    </source>
</evidence>
<dbReference type="EMBL" id="JACGCM010000938">
    <property type="protein sequence ID" value="KAF6164260.1"/>
    <property type="molecule type" value="Genomic_DNA"/>
</dbReference>
<dbReference type="GO" id="GO:0005634">
    <property type="term" value="C:nucleus"/>
    <property type="evidence" value="ECO:0007669"/>
    <property type="project" value="UniProtKB-SubCell"/>
</dbReference>
<comment type="caution">
    <text evidence="3">The sequence shown here is derived from an EMBL/GenBank/DDBJ whole genome shotgun (WGS) entry which is preliminary data.</text>
</comment>
<gene>
    <name evidence="3" type="ORF">GIB67_010230</name>
</gene>
<comment type="subcellular location">
    <subcellularLocation>
        <location evidence="1">Nucleus</location>
    </subcellularLocation>
</comment>
<dbReference type="PANTHER" id="PTHR31734">
    <property type="entry name" value="AUXIN-RESPONSIVE PROTEIN IAA17"/>
    <property type="match status" value="1"/>
</dbReference>
<dbReference type="GO" id="GO:0006355">
    <property type="term" value="P:regulation of DNA-templated transcription"/>
    <property type="evidence" value="ECO:0007669"/>
    <property type="project" value="InterPro"/>
</dbReference>
<feature type="non-terminal residue" evidence="3">
    <location>
        <position position="1"/>
    </location>
</feature>
<keyword evidence="1" id="KW-0805">Transcription regulation</keyword>